<dbReference type="CDD" id="cd00024">
    <property type="entry name" value="CD_CSD"/>
    <property type="match status" value="1"/>
</dbReference>
<feature type="compositionally biased region" description="Low complexity" evidence="2">
    <location>
        <begin position="171"/>
        <end position="181"/>
    </location>
</feature>
<organism evidence="4 5">
    <name type="scientific">Dentiscutata erythropus</name>
    <dbReference type="NCBI Taxonomy" id="1348616"/>
    <lineage>
        <taxon>Eukaryota</taxon>
        <taxon>Fungi</taxon>
        <taxon>Fungi incertae sedis</taxon>
        <taxon>Mucoromycota</taxon>
        <taxon>Glomeromycotina</taxon>
        <taxon>Glomeromycetes</taxon>
        <taxon>Diversisporales</taxon>
        <taxon>Gigasporaceae</taxon>
        <taxon>Dentiscutata</taxon>
    </lineage>
</organism>
<dbReference type="InterPro" id="IPR016197">
    <property type="entry name" value="Chromo-like_dom_sf"/>
</dbReference>
<reference evidence="4" key="1">
    <citation type="submission" date="2021-06" db="EMBL/GenBank/DDBJ databases">
        <authorList>
            <person name="Kallberg Y."/>
            <person name="Tangrot J."/>
            <person name="Rosling A."/>
        </authorList>
    </citation>
    <scope>NUCLEOTIDE SEQUENCE</scope>
    <source>
        <strain evidence="4">MA453B</strain>
    </source>
</reference>
<dbReference type="Proteomes" id="UP000789405">
    <property type="component" value="Unassembled WGS sequence"/>
</dbReference>
<gene>
    <name evidence="4" type="ORF">DERYTH_LOCUS3782</name>
</gene>
<dbReference type="PROSITE" id="PS50013">
    <property type="entry name" value="CHROMO_2"/>
    <property type="match status" value="1"/>
</dbReference>
<dbReference type="OrthoDB" id="2423465at2759"/>
<evidence type="ECO:0000259" key="3">
    <source>
        <dbReference type="PROSITE" id="PS50013"/>
    </source>
</evidence>
<evidence type="ECO:0000256" key="1">
    <source>
        <dbReference type="SAM" id="Coils"/>
    </source>
</evidence>
<sequence>MRILAEKYDKHNSVMYLVQWQGKDPSGKEWEPTWEPHENCGIMLIHEWGEEKRRRELGIYEQNNTNAPIVDKGENNNAENNNDVYQSRQINGINGRGIFCDDANLTNDVISESSRSQSSKRIVRRKNSTKGADLDNHRKRNVSLKSRQVKLFQSLSNKGKLSVNSSRRVPDSSNDSLSSSDSEQETHHHINGNGAVKFYKYPLRSRSGRLSITRRLECSSISKRKVSPRSFDGRTTDDLDSRKKLRFDEDSYSSEEEILCSGQVFPCGQITPITAHSPKNDADVDDLYTSPITKTTNIKNADKLVSNSTPQNTISPPTNVNMNGSHEHAQKSSNGFDLGTTAANDVNSSSKRPIDHHHSIQNIRTCIATSTNQCVNINVNTQSSESLLLIAPKPVQTVRNDVNQKTTQRHTQTKARKPPLKTDAVKNMSQLTVNSSNPPILPKPPTSNIVPVIRPASLMNNNTNMRSVQNRTIRPNSDLYSNPIRPNCDLYSNPIRPNCDLYSNPIRPNSDLYSNPIRPNNDIYSNSILPVTLKDCQGSAALADHGHQSRSMLHTPMTTHRSLGVSQPNPLGVGVSSLQLDNSVATTNTTNCNTAPNLRNKTNIPSYQEIHNASENRYMKSELIEQRKTIERQTDQLSKAHKALTEKTEECENLKNTISNMTTNESLKQENESLKRENEMFKMYFAKVIQDGGTIIQRDYDKLSTMCTSIQNLSNQHDIIVNQLQRAENTFTSSNSSESHSQLRSKLNQSKLKVSLLEKSLQMKDENEKIYQQAAKLVLDLKLEPLKNYMELQNSVKASIPLSILKASRMNTEHNATRRDTSVNISTSKTSNDTLSSNINTSSYINAQTDNSPFNTSSNYITKKEVDNELTFSGIHKFTSLNGNSSIATTTKLLDTTDKKGKSTFYPASRKIVASSPNITGKRTQEITRRI</sequence>
<evidence type="ECO:0000313" key="4">
    <source>
        <dbReference type="EMBL" id="CAG8519147.1"/>
    </source>
</evidence>
<dbReference type="InterPro" id="IPR000953">
    <property type="entry name" value="Chromo/chromo_shadow_dom"/>
</dbReference>
<feature type="domain" description="Chromo" evidence="3">
    <location>
        <begin position="1"/>
        <end position="39"/>
    </location>
</feature>
<dbReference type="Gene3D" id="2.40.50.40">
    <property type="match status" value="1"/>
</dbReference>
<proteinExistence type="predicted"/>
<keyword evidence="1" id="KW-0175">Coiled coil</keyword>
<dbReference type="EMBL" id="CAJVPY010001371">
    <property type="protein sequence ID" value="CAG8519147.1"/>
    <property type="molecule type" value="Genomic_DNA"/>
</dbReference>
<feature type="coiled-coil region" evidence="1">
    <location>
        <begin position="620"/>
        <end position="684"/>
    </location>
</feature>
<feature type="compositionally biased region" description="Polar residues" evidence="2">
    <location>
        <begin position="143"/>
        <end position="167"/>
    </location>
</feature>
<dbReference type="AlphaFoldDB" id="A0A9N9A627"/>
<accession>A0A9N9A627</accession>
<protein>
    <submittedName>
        <fullName evidence="4">27659_t:CDS:1</fullName>
    </submittedName>
</protein>
<evidence type="ECO:0000256" key="2">
    <source>
        <dbReference type="SAM" id="MobiDB-lite"/>
    </source>
</evidence>
<dbReference type="SUPFAM" id="SSF54160">
    <property type="entry name" value="Chromo domain-like"/>
    <property type="match status" value="1"/>
</dbReference>
<evidence type="ECO:0000313" key="5">
    <source>
        <dbReference type="Proteomes" id="UP000789405"/>
    </source>
</evidence>
<feature type="compositionally biased region" description="Low complexity" evidence="2">
    <location>
        <begin position="110"/>
        <end position="120"/>
    </location>
</feature>
<name>A0A9N9A627_9GLOM</name>
<feature type="region of interest" description="Disordered" evidence="2">
    <location>
        <begin position="110"/>
        <end position="193"/>
    </location>
</feature>
<comment type="caution">
    <text evidence="4">The sequence shown here is derived from an EMBL/GenBank/DDBJ whole genome shotgun (WGS) entry which is preliminary data.</text>
</comment>
<keyword evidence="5" id="KW-1185">Reference proteome</keyword>